<dbReference type="SUPFAM" id="SSF143414">
    <property type="entry name" value="CcmK-like"/>
    <property type="match status" value="1"/>
</dbReference>
<evidence type="ECO:0000256" key="1">
    <source>
        <dbReference type="ARBA" id="ARBA00024322"/>
    </source>
</evidence>
<dbReference type="EMBL" id="JAGYPE010000001">
    <property type="protein sequence ID" value="MBS4179879.1"/>
    <property type="molecule type" value="Genomic_DNA"/>
</dbReference>
<dbReference type="PANTHER" id="PTHR33941">
    <property type="entry name" value="PROPANEDIOL UTILIZATION PROTEIN PDUA"/>
    <property type="match status" value="1"/>
</dbReference>
<evidence type="ECO:0000313" key="5">
    <source>
        <dbReference type="EMBL" id="MBS4179879.1"/>
    </source>
</evidence>
<comment type="caution">
    <text evidence="5">The sequence shown here is derived from an EMBL/GenBank/DDBJ whole genome shotgun (WGS) entry which is preliminary data.</text>
</comment>
<proteinExistence type="inferred from homology"/>
<dbReference type="AlphaFoldDB" id="A0A942STR1"/>
<evidence type="ECO:0000259" key="4">
    <source>
        <dbReference type="PROSITE" id="PS51930"/>
    </source>
</evidence>
<dbReference type="Gene3D" id="3.30.70.1710">
    <property type="match status" value="1"/>
</dbReference>
<reference evidence="5" key="1">
    <citation type="submission" date="2021-05" db="EMBL/GenBank/DDBJ databases">
        <title>Novel Bacillus species.</title>
        <authorList>
            <person name="Liu G."/>
        </authorList>
    </citation>
    <scope>NUCLEOTIDE SEQUENCE</scope>
    <source>
        <strain evidence="5">FJAT-50051</strain>
    </source>
</reference>
<sequence length="107" mass="11594">MAKALGMIETRGLATSIEALDVMVKTSFVQLVKQNMVDPALVTIVVEGDVSAVKAAVEAGADMARKKGSLIAFHVIPHPDESLPQLFMEKSNVKKQEKIEDNSEKKT</sequence>
<dbReference type="InterPro" id="IPR000249">
    <property type="entry name" value="BMC_dom"/>
</dbReference>
<dbReference type="InterPro" id="IPR044872">
    <property type="entry name" value="CcmK/CsoS1_BMC"/>
</dbReference>
<keyword evidence="2" id="KW-1283">Bacterial microcompartment</keyword>
<evidence type="ECO:0000256" key="3">
    <source>
        <dbReference type="PROSITE-ProRule" id="PRU01278"/>
    </source>
</evidence>
<dbReference type="InterPro" id="IPR050575">
    <property type="entry name" value="BMC_shell"/>
</dbReference>
<dbReference type="Pfam" id="PF00936">
    <property type="entry name" value="BMC"/>
    <property type="match status" value="1"/>
</dbReference>
<comment type="similarity">
    <text evidence="3">Belongs to the bacterial microcompartments protein family.</text>
</comment>
<comment type="subcellular location">
    <subcellularLocation>
        <location evidence="1">Bacterial microcompartment</location>
    </subcellularLocation>
</comment>
<name>A0A942STR1_9BACI</name>
<dbReference type="CDD" id="cd07045">
    <property type="entry name" value="BMC_CcmK_like"/>
    <property type="match status" value="1"/>
</dbReference>
<accession>A0A942STR1</accession>
<dbReference type="GO" id="GO:0031469">
    <property type="term" value="C:bacterial microcompartment"/>
    <property type="evidence" value="ECO:0007669"/>
    <property type="project" value="UniProtKB-SubCell"/>
</dbReference>
<dbReference type="PANTHER" id="PTHR33941:SF11">
    <property type="entry name" value="BACTERIAL MICROCOMPARTMENT SHELL PROTEIN PDUJ"/>
    <property type="match status" value="1"/>
</dbReference>
<gene>
    <name evidence="5" type="ORF">KHB02_00620</name>
</gene>
<protein>
    <submittedName>
        <fullName evidence="5">BMC domain-containing protein</fullName>
    </submittedName>
</protein>
<dbReference type="InterPro" id="IPR037233">
    <property type="entry name" value="CcmK-like_sf"/>
</dbReference>
<organism evidence="5">
    <name type="scientific">Neobacillus citreus</name>
    <dbReference type="NCBI Taxonomy" id="2833578"/>
    <lineage>
        <taxon>Bacteria</taxon>
        <taxon>Bacillati</taxon>
        <taxon>Bacillota</taxon>
        <taxon>Bacilli</taxon>
        <taxon>Bacillales</taxon>
        <taxon>Bacillaceae</taxon>
        <taxon>Neobacillus</taxon>
    </lineage>
</organism>
<dbReference type="PROSITE" id="PS51930">
    <property type="entry name" value="BMC_2"/>
    <property type="match status" value="1"/>
</dbReference>
<dbReference type="SMART" id="SM00877">
    <property type="entry name" value="BMC"/>
    <property type="match status" value="1"/>
</dbReference>
<dbReference type="RefSeq" id="WP_277398160.1">
    <property type="nucleotide sequence ID" value="NZ_JAGYPE020000004.1"/>
</dbReference>
<feature type="domain" description="BMC" evidence="4">
    <location>
        <begin position="4"/>
        <end position="88"/>
    </location>
</feature>
<evidence type="ECO:0000256" key="2">
    <source>
        <dbReference type="ARBA" id="ARBA00024446"/>
    </source>
</evidence>